<evidence type="ECO:0000313" key="5">
    <source>
        <dbReference type="EMBL" id="NBE52751.1"/>
    </source>
</evidence>
<comment type="caution">
    <text evidence="5">The sequence shown here is derived from an EMBL/GenBank/DDBJ whole genome shotgun (WGS) entry which is preliminary data.</text>
</comment>
<accession>A0A964UP99</accession>
<evidence type="ECO:0000256" key="1">
    <source>
        <dbReference type="ARBA" id="ARBA00023015"/>
    </source>
</evidence>
<evidence type="ECO:0000256" key="2">
    <source>
        <dbReference type="ARBA" id="ARBA00023125"/>
    </source>
</evidence>
<dbReference type="GO" id="GO:0003700">
    <property type="term" value="F:DNA-binding transcription factor activity"/>
    <property type="evidence" value="ECO:0007669"/>
    <property type="project" value="InterPro"/>
</dbReference>
<dbReference type="SMART" id="SM00347">
    <property type="entry name" value="HTH_MARR"/>
    <property type="match status" value="1"/>
</dbReference>
<keyword evidence="1" id="KW-0805">Transcription regulation</keyword>
<name>A0A964UP99_9ACTN</name>
<evidence type="ECO:0000256" key="3">
    <source>
        <dbReference type="ARBA" id="ARBA00023163"/>
    </source>
</evidence>
<dbReference type="GO" id="GO:0003677">
    <property type="term" value="F:DNA binding"/>
    <property type="evidence" value="ECO:0007669"/>
    <property type="project" value="UniProtKB-KW"/>
</dbReference>
<feature type="domain" description="HTH marR-type" evidence="4">
    <location>
        <begin position="1"/>
        <end position="123"/>
    </location>
</feature>
<protein>
    <submittedName>
        <fullName evidence="5">Helix-turn-helix domain-containing protein</fullName>
    </submittedName>
</protein>
<keyword evidence="2" id="KW-0238">DNA-binding</keyword>
<dbReference type="OrthoDB" id="8795430at2"/>
<gene>
    <name evidence="5" type="ORF">GUY60_15210</name>
</gene>
<dbReference type="AlphaFoldDB" id="A0A964UP99"/>
<dbReference type="PANTHER" id="PTHR42756:SF1">
    <property type="entry name" value="TRANSCRIPTIONAL REPRESSOR OF EMRAB OPERON"/>
    <property type="match status" value="1"/>
</dbReference>
<evidence type="ECO:0000259" key="4">
    <source>
        <dbReference type="PROSITE" id="PS50995"/>
    </source>
</evidence>
<dbReference type="PANTHER" id="PTHR42756">
    <property type="entry name" value="TRANSCRIPTIONAL REGULATOR, MARR"/>
    <property type="match status" value="1"/>
</dbReference>
<dbReference type="PROSITE" id="PS50995">
    <property type="entry name" value="HTH_MARR_2"/>
    <property type="match status" value="1"/>
</dbReference>
<organism evidence="5 6">
    <name type="scientific">Streptomyces boluensis</name>
    <dbReference type="NCBI Taxonomy" id="1775135"/>
    <lineage>
        <taxon>Bacteria</taxon>
        <taxon>Bacillati</taxon>
        <taxon>Actinomycetota</taxon>
        <taxon>Actinomycetes</taxon>
        <taxon>Kitasatosporales</taxon>
        <taxon>Streptomycetaceae</taxon>
        <taxon>Streptomyces</taxon>
    </lineage>
</organism>
<keyword evidence="6" id="KW-1185">Reference proteome</keyword>
<dbReference type="Gene3D" id="1.10.10.10">
    <property type="entry name" value="Winged helix-like DNA-binding domain superfamily/Winged helix DNA-binding domain"/>
    <property type="match status" value="1"/>
</dbReference>
<reference evidence="5" key="1">
    <citation type="submission" date="2020-01" db="EMBL/GenBank/DDBJ databases">
        <title>Whole-genome analyses of novel actinobacteria.</title>
        <authorList>
            <person name="Sahin N."/>
        </authorList>
    </citation>
    <scope>NUCLEOTIDE SEQUENCE</scope>
    <source>
        <strain evidence="5">YC537</strain>
    </source>
</reference>
<keyword evidence="3" id="KW-0804">Transcription</keyword>
<dbReference type="InterPro" id="IPR036390">
    <property type="entry name" value="WH_DNA-bd_sf"/>
</dbReference>
<proteinExistence type="predicted"/>
<dbReference type="RefSeq" id="WP_161697980.1">
    <property type="nucleotide sequence ID" value="NZ_JAAAHS010000099.1"/>
</dbReference>
<dbReference type="Pfam" id="PF12840">
    <property type="entry name" value="HTH_20"/>
    <property type="match status" value="1"/>
</dbReference>
<dbReference type="Proteomes" id="UP000598297">
    <property type="component" value="Unassembled WGS sequence"/>
</dbReference>
<dbReference type="InterPro" id="IPR036388">
    <property type="entry name" value="WH-like_DNA-bd_sf"/>
</dbReference>
<evidence type="ECO:0000313" key="6">
    <source>
        <dbReference type="Proteomes" id="UP000598297"/>
    </source>
</evidence>
<sequence>MTTRWIDRLYSQALGEVGLRPMNYAFLSRLAADGPLMVSQLADRLAIERTTCTRELQPLTRSGLVTVEEGADRRQRVVHLTPAGEAKLAEGRPHWEAVQRRVADAFGSEPTGDLLVSLRELLAETQQLMAR</sequence>
<dbReference type="SUPFAM" id="SSF46785">
    <property type="entry name" value="Winged helix' DNA-binding domain"/>
    <property type="match status" value="1"/>
</dbReference>
<dbReference type="EMBL" id="JAAAHS010000099">
    <property type="protein sequence ID" value="NBE52751.1"/>
    <property type="molecule type" value="Genomic_DNA"/>
</dbReference>
<dbReference type="InterPro" id="IPR000835">
    <property type="entry name" value="HTH_MarR-typ"/>
</dbReference>